<dbReference type="Proteomes" id="UP000540506">
    <property type="component" value="Unassembled WGS sequence"/>
</dbReference>
<reference evidence="2 3" key="1">
    <citation type="submission" date="2020-08" db="EMBL/GenBank/DDBJ databases">
        <title>Sequencing the genomes of 1000 actinobacteria strains.</title>
        <authorList>
            <person name="Klenk H.-P."/>
        </authorList>
    </citation>
    <scope>NUCLEOTIDE SEQUENCE [LARGE SCALE GENOMIC DNA]</scope>
    <source>
        <strain evidence="2 3">DSM 41654</strain>
    </source>
</reference>
<dbReference type="PANTHER" id="PTHR31118:SF12">
    <property type="entry name" value="CYCLASE-LIKE PROTEIN 2"/>
    <property type="match status" value="1"/>
</dbReference>
<dbReference type="PANTHER" id="PTHR31118">
    <property type="entry name" value="CYCLASE-LIKE PROTEIN 2"/>
    <property type="match status" value="1"/>
</dbReference>
<evidence type="ECO:0000313" key="2">
    <source>
        <dbReference type="EMBL" id="MBB4922423.1"/>
    </source>
</evidence>
<dbReference type="EMBL" id="JACHJV010000001">
    <property type="protein sequence ID" value="MBB4922423.1"/>
    <property type="molecule type" value="Genomic_DNA"/>
</dbReference>
<dbReference type="InterPro" id="IPR037175">
    <property type="entry name" value="KFase_sf"/>
</dbReference>
<accession>A0A7W7VU36</accession>
<name>A0A7W7VU36_KITKI</name>
<dbReference type="InterPro" id="IPR007325">
    <property type="entry name" value="KFase/CYL"/>
</dbReference>
<keyword evidence="3" id="KW-1185">Reference proteome</keyword>
<evidence type="ECO:0000256" key="1">
    <source>
        <dbReference type="SAM" id="MobiDB-lite"/>
    </source>
</evidence>
<protein>
    <submittedName>
        <fullName evidence="2">Kynurenine formamidase</fullName>
    </submittedName>
</protein>
<sequence length="277" mass="29973">MSVLQHLVTALSEGSVEVVDLTAPLSEETPVIELPPELGQPWSFGRETISQYDAAGPEVYWSNIRLSEHTGTHFDAPVHWLPGRYLEDVASVPPGRLLGPAAVLDFSEQAAADPDFLLTRADVEAWEKQYGRLPEHGWLLLRTGWQTRAGDRERFLNGGHTPGITVECARWLAERPSLLGLGVETVGTDAGRAAEFEQPFPCHWYFQGAGKYGLTQLRNLHRLPPQGAVLLAGPLPIVRGSGSPARVLALVERGADGSAGTASSAGTDGRLSTEQER</sequence>
<dbReference type="AlphaFoldDB" id="A0A7W7VU36"/>
<dbReference type="Pfam" id="PF04199">
    <property type="entry name" value="Cyclase"/>
    <property type="match status" value="1"/>
</dbReference>
<dbReference type="GO" id="GO:0019441">
    <property type="term" value="P:L-tryptophan catabolic process to kynurenine"/>
    <property type="evidence" value="ECO:0007669"/>
    <property type="project" value="InterPro"/>
</dbReference>
<dbReference type="RefSeq" id="WP_184934602.1">
    <property type="nucleotide sequence ID" value="NZ_JACHJV010000001.1"/>
</dbReference>
<organism evidence="2 3">
    <name type="scientific">Kitasatospora kifunensis</name>
    <name type="common">Streptomyces kifunensis</name>
    <dbReference type="NCBI Taxonomy" id="58351"/>
    <lineage>
        <taxon>Bacteria</taxon>
        <taxon>Bacillati</taxon>
        <taxon>Actinomycetota</taxon>
        <taxon>Actinomycetes</taxon>
        <taxon>Kitasatosporales</taxon>
        <taxon>Streptomycetaceae</taxon>
        <taxon>Kitasatospora</taxon>
    </lineage>
</organism>
<gene>
    <name evidence="2" type="ORF">FHR34_001416</name>
</gene>
<proteinExistence type="predicted"/>
<dbReference type="GO" id="GO:0004061">
    <property type="term" value="F:arylformamidase activity"/>
    <property type="evidence" value="ECO:0007669"/>
    <property type="project" value="InterPro"/>
</dbReference>
<dbReference type="SUPFAM" id="SSF102198">
    <property type="entry name" value="Putative cyclase"/>
    <property type="match status" value="1"/>
</dbReference>
<feature type="compositionally biased region" description="Low complexity" evidence="1">
    <location>
        <begin position="256"/>
        <end position="269"/>
    </location>
</feature>
<feature type="region of interest" description="Disordered" evidence="1">
    <location>
        <begin position="256"/>
        <end position="277"/>
    </location>
</feature>
<comment type="caution">
    <text evidence="2">The sequence shown here is derived from an EMBL/GenBank/DDBJ whole genome shotgun (WGS) entry which is preliminary data.</text>
</comment>
<evidence type="ECO:0000313" key="3">
    <source>
        <dbReference type="Proteomes" id="UP000540506"/>
    </source>
</evidence>
<dbReference type="Gene3D" id="3.50.30.50">
    <property type="entry name" value="Putative cyclase"/>
    <property type="match status" value="1"/>
</dbReference>